<dbReference type="AlphaFoldDB" id="A0A0E9S2B2"/>
<reference evidence="1" key="2">
    <citation type="journal article" date="2015" name="Fish Shellfish Immunol.">
        <title>Early steps in the European eel (Anguilla anguilla)-Vibrio vulnificus interaction in the gills: Role of the RtxA13 toxin.</title>
        <authorList>
            <person name="Callol A."/>
            <person name="Pajuelo D."/>
            <person name="Ebbesson L."/>
            <person name="Teles M."/>
            <person name="MacKenzie S."/>
            <person name="Amaro C."/>
        </authorList>
    </citation>
    <scope>NUCLEOTIDE SEQUENCE</scope>
</reference>
<name>A0A0E9S2B2_ANGAN</name>
<dbReference type="EMBL" id="GBXM01073899">
    <property type="protein sequence ID" value="JAH34678.1"/>
    <property type="molecule type" value="Transcribed_RNA"/>
</dbReference>
<reference evidence="1" key="1">
    <citation type="submission" date="2014-11" db="EMBL/GenBank/DDBJ databases">
        <authorList>
            <person name="Amaro Gonzalez C."/>
        </authorList>
    </citation>
    <scope>NUCLEOTIDE SEQUENCE</scope>
</reference>
<sequence>MEKQKRGVRLIRLREKVTSVHMTMEGPT</sequence>
<proteinExistence type="predicted"/>
<accession>A0A0E9S2B2</accession>
<evidence type="ECO:0000313" key="1">
    <source>
        <dbReference type="EMBL" id="JAH34678.1"/>
    </source>
</evidence>
<organism evidence="1">
    <name type="scientific">Anguilla anguilla</name>
    <name type="common">European freshwater eel</name>
    <name type="synonym">Muraena anguilla</name>
    <dbReference type="NCBI Taxonomy" id="7936"/>
    <lineage>
        <taxon>Eukaryota</taxon>
        <taxon>Metazoa</taxon>
        <taxon>Chordata</taxon>
        <taxon>Craniata</taxon>
        <taxon>Vertebrata</taxon>
        <taxon>Euteleostomi</taxon>
        <taxon>Actinopterygii</taxon>
        <taxon>Neopterygii</taxon>
        <taxon>Teleostei</taxon>
        <taxon>Anguilliformes</taxon>
        <taxon>Anguillidae</taxon>
        <taxon>Anguilla</taxon>
    </lineage>
</organism>
<protein>
    <submittedName>
        <fullName evidence="1">Uncharacterized protein</fullName>
    </submittedName>
</protein>